<keyword evidence="9" id="KW-0249">Electron transport</keyword>
<evidence type="ECO:0000256" key="2">
    <source>
        <dbReference type="ARBA" id="ARBA00008472"/>
    </source>
</evidence>
<keyword evidence="5 9" id="KW-0812">Transmembrane</keyword>
<keyword evidence="9" id="KW-0520">NAD</keyword>
<evidence type="ECO:0000313" key="10">
    <source>
        <dbReference type="EMBL" id="AFJ95736.1"/>
    </source>
</evidence>
<dbReference type="GO" id="GO:0030964">
    <property type="term" value="C:NADH dehydrogenase complex"/>
    <property type="evidence" value="ECO:0007669"/>
    <property type="project" value="TreeGrafter"/>
</dbReference>
<comment type="catalytic activity">
    <reaction evidence="8 9">
        <text>a ubiquinone + NADH + 5 H(+)(in) = a ubiquinol + NAD(+) + 4 H(+)(out)</text>
        <dbReference type="Rhea" id="RHEA:29091"/>
        <dbReference type="Rhea" id="RHEA-COMP:9565"/>
        <dbReference type="Rhea" id="RHEA-COMP:9566"/>
        <dbReference type="ChEBI" id="CHEBI:15378"/>
        <dbReference type="ChEBI" id="CHEBI:16389"/>
        <dbReference type="ChEBI" id="CHEBI:17976"/>
        <dbReference type="ChEBI" id="CHEBI:57540"/>
        <dbReference type="ChEBI" id="CHEBI:57945"/>
        <dbReference type="EC" id="7.1.1.2"/>
    </reaction>
</comment>
<dbReference type="PANTHER" id="PTHR11058">
    <property type="entry name" value="NADH-UBIQUINONE OXIDOREDUCTASE CHAIN 3"/>
    <property type="match status" value="1"/>
</dbReference>
<keyword evidence="9" id="KW-0679">Respiratory chain</keyword>
<evidence type="ECO:0000256" key="8">
    <source>
        <dbReference type="ARBA" id="ARBA00049551"/>
    </source>
</evidence>
<feature type="transmembrane region" description="Helical" evidence="9">
    <location>
        <begin position="56"/>
        <end position="82"/>
    </location>
</feature>
<evidence type="ECO:0000256" key="1">
    <source>
        <dbReference type="ARBA" id="ARBA00004370"/>
    </source>
</evidence>
<comment type="function">
    <text evidence="9">Core subunit of the mitochondrial membrane respiratory chain NADH dehydrogenase (Complex I) which catalyzes electron transfer from NADH through the respiratory chain, using ubiquinone as an electron acceptor. Essential for the catalytic activity of complex I.</text>
</comment>
<sequence length="116" mass="13745">MIIFSLVLSTFMLSIILILLMTMFSKKTKNWREKSTPFECGFNFFNPAKMPFSMRFFLIAILFIIFDVEIALILPFMISIFFTSLKTWISISYTLLMVILLGTIIEWKENSFEWKI</sequence>
<keyword evidence="4 9" id="KW-0813">Transport</keyword>
<keyword evidence="9 10" id="KW-0496">Mitochondrion</keyword>
<organism evidence="10">
    <name type="scientific">Frankliniella intonsa</name>
    <name type="common">Thrips</name>
    <name type="synonym">Thrips intonsa</name>
    <dbReference type="NCBI Taxonomy" id="163893"/>
    <lineage>
        <taxon>Eukaryota</taxon>
        <taxon>Metazoa</taxon>
        <taxon>Ecdysozoa</taxon>
        <taxon>Arthropoda</taxon>
        <taxon>Hexapoda</taxon>
        <taxon>Insecta</taxon>
        <taxon>Pterygota</taxon>
        <taxon>Neoptera</taxon>
        <taxon>Paraneoptera</taxon>
        <taxon>Thysanoptera</taxon>
        <taxon>Terebrantia</taxon>
        <taxon>Thripoidea</taxon>
        <taxon>Thripidae</taxon>
        <taxon>Frankliniella</taxon>
    </lineage>
</organism>
<dbReference type="EMBL" id="JQ917403">
    <property type="protein sequence ID" value="AFJ95736.1"/>
    <property type="molecule type" value="Genomic_DNA"/>
</dbReference>
<evidence type="ECO:0000256" key="5">
    <source>
        <dbReference type="ARBA" id="ARBA00022692"/>
    </source>
</evidence>
<comment type="similarity">
    <text evidence="2 9">Belongs to the complex I subunit 3 family.</text>
</comment>
<geneLocation type="mitochondrion" evidence="10"/>
<evidence type="ECO:0000256" key="6">
    <source>
        <dbReference type="ARBA" id="ARBA00022989"/>
    </source>
</evidence>
<reference evidence="10" key="1">
    <citation type="journal article" date="2014" name="Genomics">
        <title>The mitochondrial genome of Frankliniella intonsa: Insights into the evolution of mitochondrial genomes at lower taxonomic levels in Thysanoptera.</title>
        <authorList>
            <person name="Yan D."/>
            <person name="Tang Y."/>
            <person name="Hu M."/>
            <person name="Liu F."/>
            <person name="Zhang D."/>
            <person name="Fan J."/>
        </authorList>
    </citation>
    <scope>NUCLEOTIDE SEQUENCE</scope>
</reference>
<dbReference type="Gene3D" id="1.20.58.1610">
    <property type="entry name" value="NADH:ubiquinone/plastoquinone oxidoreductase, chain 3"/>
    <property type="match status" value="1"/>
</dbReference>
<evidence type="ECO:0000256" key="4">
    <source>
        <dbReference type="ARBA" id="ARBA00022448"/>
    </source>
</evidence>
<comment type="subcellular location">
    <subcellularLocation>
        <location evidence="1">Membrane</location>
    </subcellularLocation>
    <subcellularLocation>
        <location evidence="9">Mitochondrion membrane</location>
        <topology evidence="9">Multi-pass membrane protein</topology>
    </subcellularLocation>
</comment>
<keyword evidence="6 9" id="KW-1133">Transmembrane helix</keyword>
<dbReference type="Pfam" id="PF00507">
    <property type="entry name" value="Oxidored_q4"/>
    <property type="match status" value="1"/>
</dbReference>
<name>M9NLU5_FRAIN</name>
<dbReference type="InterPro" id="IPR000440">
    <property type="entry name" value="NADH_UbQ/plastoQ_OxRdtase_su3"/>
</dbReference>
<feature type="transmembrane region" description="Helical" evidence="9">
    <location>
        <begin position="6"/>
        <end position="24"/>
    </location>
</feature>
<gene>
    <name evidence="10" type="primary">NAD3</name>
</gene>
<dbReference type="GO" id="GO:0031966">
    <property type="term" value="C:mitochondrial membrane"/>
    <property type="evidence" value="ECO:0007669"/>
    <property type="project" value="UniProtKB-SubCell"/>
</dbReference>
<evidence type="ECO:0000256" key="3">
    <source>
        <dbReference type="ARBA" id="ARBA00021007"/>
    </source>
</evidence>
<evidence type="ECO:0000256" key="9">
    <source>
        <dbReference type="RuleBase" id="RU003640"/>
    </source>
</evidence>
<evidence type="ECO:0000256" key="7">
    <source>
        <dbReference type="ARBA" id="ARBA00023136"/>
    </source>
</evidence>
<accession>M9NLU5</accession>
<feature type="transmembrane region" description="Helical" evidence="9">
    <location>
        <begin position="88"/>
        <end position="107"/>
    </location>
</feature>
<proteinExistence type="inferred from homology"/>
<dbReference type="AlphaFoldDB" id="M9NLU5"/>
<dbReference type="EC" id="7.1.1.2" evidence="9"/>
<protein>
    <recommendedName>
        <fullName evidence="3 9">NADH-ubiquinone oxidoreductase chain 3</fullName>
        <ecNumber evidence="9">7.1.1.2</ecNumber>
    </recommendedName>
</protein>
<keyword evidence="7 9" id="KW-0472">Membrane</keyword>
<keyword evidence="9" id="KW-0830">Ubiquinone</keyword>
<dbReference type="PANTHER" id="PTHR11058:SF9">
    <property type="entry name" value="NADH-UBIQUINONE OXIDOREDUCTASE CHAIN 3"/>
    <property type="match status" value="1"/>
</dbReference>
<dbReference type="InterPro" id="IPR038430">
    <property type="entry name" value="NDAH_ubi_oxred_su3_sf"/>
</dbReference>
<keyword evidence="9" id="KW-1278">Translocase</keyword>
<dbReference type="GO" id="GO:0008137">
    <property type="term" value="F:NADH dehydrogenase (ubiquinone) activity"/>
    <property type="evidence" value="ECO:0007669"/>
    <property type="project" value="UniProtKB-UniRule"/>
</dbReference>